<keyword evidence="1 2" id="KW-0812">Transmembrane</keyword>
<organism evidence="2">
    <name type="scientific">Marseillevirus LCMAC103</name>
    <dbReference type="NCBI Taxonomy" id="2506604"/>
    <lineage>
        <taxon>Viruses</taxon>
        <taxon>Varidnaviria</taxon>
        <taxon>Bamfordvirae</taxon>
        <taxon>Nucleocytoviricota</taxon>
        <taxon>Megaviricetes</taxon>
        <taxon>Pimascovirales</taxon>
        <taxon>Pimascovirales incertae sedis</taxon>
        <taxon>Marseilleviridae</taxon>
    </lineage>
</organism>
<sequence>MECGDWIMFALLALLVGRAAQSEARDVNCPGPGETRETCARGADIAFQASVPDASDTADALLDKIVNASRGVERAIVWRKALLAAVAVSALIFAVVVKRMPTWQEFYVASLLGFVVNVQIVNFYKHHVYRKGIQNIEQATMMLRTQP</sequence>
<evidence type="ECO:0000313" key="2">
    <source>
        <dbReference type="EMBL" id="QBK86846.1"/>
    </source>
</evidence>
<gene>
    <name evidence="2" type="ORF">LCMAC103_01840</name>
</gene>
<dbReference type="EMBL" id="MK500337">
    <property type="protein sequence ID" value="QBK86846.1"/>
    <property type="molecule type" value="Genomic_DNA"/>
</dbReference>
<feature type="transmembrane region" description="Helical" evidence="1">
    <location>
        <begin position="106"/>
        <end position="124"/>
    </location>
</feature>
<feature type="transmembrane region" description="Helical" evidence="1">
    <location>
        <begin position="76"/>
        <end position="97"/>
    </location>
</feature>
<accession>A0A481YWE7</accession>
<reference evidence="2" key="1">
    <citation type="journal article" date="2019" name="MBio">
        <title>Virus Genomes from Deep Sea Sediments Expand the Ocean Megavirome and Support Independent Origins of Viral Gigantism.</title>
        <authorList>
            <person name="Backstrom D."/>
            <person name="Yutin N."/>
            <person name="Jorgensen S.L."/>
            <person name="Dharamshi J."/>
            <person name="Homa F."/>
            <person name="Zaremba-Niedwiedzka K."/>
            <person name="Spang A."/>
            <person name="Wolf Y.I."/>
            <person name="Koonin E.V."/>
            <person name="Ettema T.J."/>
        </authorList>
    </citation>
    <scope>NUCLEOTIDE SEQUENCE</scope>
</reference>
<evidence type="ECO:0000256" key="1">
    <source>
        <dbReference type="SAM" id="Phobius"/>
    </source>
</evidence>
<name>A0A481YWE7_9VIRU</name>
<keyword evidence="1" id="KW-1133">Transmembrane helix</keyword>
<proteinExistence type="predicted"/>
<protein>
    <submittedName>
        <fullName evidence="2">3 transmembrane helices protein</fullName>
    </submittedName>
</protein>
<keyword evidence="1" id="KW-0472">Membrane</keyword>